<dbReference type="PANTHER" id="PTHR43547:SF2">
    <property type="entry name" value="HYBRID SIGNAL TRANSDUCTION HISTIDINE KINASE C"/>
    <property type="match status" value="1"/>
</dbReference>
<feature type="domain" description="Response regulatory" evidence="10">
    <location>
        <begin position="604"/>
        <end position="719"/>
    </location>
</feature>
<sequence length="2082" mass="223512">MTDSPARPTPPEDLRWRDVFAAGGEMGDRIAGHDWSATPLGPVESWPQSLRTAVTICLHSRFPILLWWGPDLVMLYNDAYEPILGASKRDALGRPGATVWPEIWDVIGPMLTGVLAGEGATWNQDQLLLLDRNGFVEECYFTFSYSPIIDESGAPGGVFTAVTETTDRVVGDRRLRAVGDLAASLVDADDPDEVARRTVATLASGPTLPMVRLHLPHPEGLRLAAAGGDAVPDEVTRAWPLAEVLACGETRLLPLDPAGDPTRPGTPVVALVPVPEPGGTEPTAVLAAALNPRRPVDDGYRAFLDLIAGHVGTALAAARAFQQERRRAEALAELDAAKSAFFANVSHELRTPLTLVAGPVRDALDDRSQPLPEPTRRRLELADRNAARLRRLVDSVLDFTRIEAGRLRPERVAVDVARLTREIAASFAPAVDRAGLDFEVDCPRLPRPAYLDRTMWEKVVLNLLSNALKATVAGGIRLRLTRAEGGFRLAVTDTGVGIPPDQLPRLFQRFQRVDGPHGRSAEGTGIGLALVRELVQLHDGEIGATSTLGVGSTFEVRMPYGAGASRSAVAAPPAPLDRAMVLAAAETARPGGPGVVSGPPDAPRVLLVDDNADLRDYVTDLLAAQFRVQTAADGRAALALITADPPDLVLADVMMPLLDGFGLLAALRAAPATSHLPVVLLSARAGPEAAAEGLAAGADDYLVKPFSGRELLARVRANLDRARDRLRRGAWATRVVESITDGVFVADEFGAVLQVDETFGALTGYGPQQVPYRPPYPWWPDPASHPRERELLDRALVHMLDEHAGAYEVPFQRRDGGLYWVSVTVTEVADPERDRILLVGTVREVTDEHLARERQQAALALTSLLAAATDTDEVLALTARALGEAFGGTGHLIPVDDGAPERAYTATGPVAVADLDPAVAERLLPGRRADEPPVTGEVPGVAGRLSTPTREWRSWVALPAPRVLSADEHLLGGLLTAAGVQALRRVEAVGRQDAVVEQLRDAVREAGERERAWQAEAAARAARQHADQRFRTLIEASTAVIWTADAVGAIVERQPSWEAYTGQHWEQYRGDGWATAVHPGDRARIGLAWREALARRAPLFETEGRLWHAGSDGYRHFAVRAASLRDPDGTITEWIGSIYDIEDRVLAEAAARRTAAISESLLDSAPVGFGLVDTALRYVQVNPALARMNRVPVAEHLGRRPRDIVPRHGERIEELMRRALAHGPVTGVEFTEPEGTPDAARRHLVADYFPIRIADTDELVGLGFAIVDVTERTRLLEALGAERARYERLAATDVLAVFGGEEDRITEANEAFLAMLGYTADDIAQGRLNWPDLTPPGWEEADAEALAELRANGRARAYDKEYRHADGHLVPVQIGVVALERRPLRWLAYASDLSAERAIQAELRLFQALVERSGDFIAVGDPDGRAVYVNPAGREFVGLADGARLDGLRLLDFAAPELREVWRRELIPAALREGHHRAESRLARLDTGEQLDVDHQTFTVTAADDRETTAFVATVARDISDRQRALRQAEGLARLAGALSSAQGQAAVVEVVTSVVPAVVGASVVRLAVARPGSPTLDVADGAGPQRVPVAARLPLARAVRDNSARRLPGGAGICLPLRYGDGGVLGALEVRWERPAPDGRTDAVRRRDDEARRSLLDAVAGLCSQALQRAELTGSAQAMADFAARLSVTRSTAEAIEVILDAAPLALGAALPGLAMRDEGRRVLLWHPEVPDSLAATFKDLTVDDPRPIVRALRSGERIVLPNRAAFAAAFPGLPDPVGAHGIVTTVALPLLDAQRRPIAALAFGWYRERPLREGDLALLDTIADLCEQTLERVRLAAAEHNLVTRLAGRLRTSATRTPAGLEIATRYQPAMSGLHLGGDWYDLIALDGDRLGVVVGDVVGHQVEAAADMAQLRTVVNTLIRSGVPLAEVFPRLTELLGVGFLGTCLAMVVDPAAGQVAVARVGHPHPVLVPAGRQPRAVHTGNALPLGLVREPVPVTTVPFGPGDLLVAYTDGLVERRDQEYDAGVAALHEVIVPVRDQPVGAIADAILSKLSGSDDDQALVVIRHVTRPGRAAAGTSPG</sequence>
<dbReference type="SUPFAM" id="SSF47384">
    <property type="entry name" value="Homodimeric domain of signal transducing histidine kinase"/>
    <property type="match status" value="1"/>
</dbReference>
<dbReference type="InterPro" id="IPR036457">
    <property type="entry name" value="PPM-type-like_dom_sf"/>
</dbReference>
<dbReference type="InterPro" id="IPR000014">
    <property type="entry name" value="PAS"/>
</dbReference>
<proteinExistence type="predicted"/>
<keyword evidence="5" id="KW-0808">Transferase</keyword>
<dbReference type="SUPFAM" id="SSF81606">
    <property type="entry name" value="PP2C-like"/>
    <property type="match status" value="1"/>
</dbReference>
<evidence type="ECO:0000259" key="10">
    <source>
        <dbReference type="PROSITE" id="PS50110"/>
    </source>
</evidence>
<dbReference type="InterPro" id="IPR004358">
    <property type="entry name" value="Sig_transdc_His_kin-like_C"/>
</dbReference>
<dbReference type="Gene3D" id="1.10.287.130">
    <property type="match status" value="1"/>
</dbReference>
<evidence type="ECO:0000259" key="11">
    <source>
        <dbReference type="PROSITE" id="PS50112"/>
    </source>
</evidence>
<keyword evidence="14" id="KW-1185">Reference proteome</keyword>
<dbReference type="SUPFAM" id="SSF52172">
    <property type="entry name" value="CheY-like"/>
    <property type="match status" value="1"/>
</dbReference>
<evidence type="ECO:0000256" key="5">
    <source>
        <dbReference type="ARBA" id="ARBA00022679"/>
    </source>
</evidence>
<dbReference type="Pfam" id="PF02518">
    <property type="entry name" value="HATPase_c"/>
    <property type="match status" value="1"/>
</dbReference>
<feature type="modified residue" description="4-aspartylphosphate" evidence="8">
    <location>
        <position position="652"/>
    </location>
</feature>
<dbReference type="SMART" id="SM00387">
    <property type="entry name" value="HATPase_c"/>
    <property type="match status" value="1"/>
</dbReference>
<dbReference type="SUPFAM" id="SSF55874">
    <property type="entry name" value="ATPase domain of HSP90 chaperone/DNA topoisomerase II/histidine kinase"/>
    <property type="match status" value="1"/>
</dbReference>
<evidence type="ECO:0000256" key="2">
    <source>
        <dbReference type="ARBA" id="ARBA00004236"/>
    </source>
</evidence>
<dbReference type="SUPFAM" id="SSF55781">
    <property type="entry name" value="GAF domain-like"/>
    <property type="match status" value="3"/>
</dbReference>
<dbReference type="Pfam" id="PF00989">
    <property type="entry name" value="PAS"/>
    <property type="match status" value="1"/>
</dbReference>
<evidence type="ECO:0000256" key="6">
    <source>
        <dbReference type="ARBA" id="ARBA00022777"/>
    </source>
</evidence>
<dbReference type="GO" id="GO:0005886">
    <property type="term" value="C:plasma membrane"/>
    <property type="evidence" value="ECO:0007669"/>
    <property type="project" value="UniProtKB-SubCell"/>
</dbReference>
<gene>
    <name evidence="13" type="ORF">GA0070614_1418</name>
</gene>
<dbReference type="PANTHER" id="PTHR43547">
    <property type="entry name" value="TWO-COMPONENT HISTIDINE KINASE"/>
    <property type="match status" value="1"/>
</dbReference>
<dbReference type="PRINTS" id="PR00344">
    <property type="entry name" value="BCTRLSENSOR"/>
</dbReference>
<dbReference type="GO" id="GO:0006355">
    <property type="term" value="P:regulation of DNA-templated transcription"/>
    <property type="evidence" value="ECO:0007669"/>
    <property type="project" value="InterPro"/>
</dbReference>
<dbReference type="InterPro" id="IPR001610">
    <property type="entry name" value="PAC"/>
</dbReference>
<dbReference type="Pfam" id="PF07228">
    <property type="entry name" value="SpoIIE"/>
    <property type="match status" value="1"/>
</dbReference>
<dbReference type="InterPro" id="IPR036097">
    <property type="entry name" value="HisK_dim/P_sf"/>
</dbReference>
<evidence type="ECO:0000259" key="12">
    <source>
        <dbReference type="PROSITE" id="PS50113"/>
    </source>
</evidence>
<dbReference type="SMART" id="SM00448">
    <property type="entry name" value="REC"/>
    <property type="match status" value="1"/>
</dbReference>
<feature type="domain" description="PAC" evidence="12">
    <location>
        <begin position="1100"/>
        <end position="1153"/>
    </location>
</feature>
<dbReference type="NCBIfam" id="TIGR00229">
    <property type="entry name" value="sensory_box"/>
    <property type="match status" value="4"/>
</dbReference>
<accession>A0A1C5HL30</accession>
<dbReference type="SMART" id="SM00091">
    <property type="entry name" value="PAS"/>
    <property type="match status" value="5"/>
</dbReference>
<name>A0A1C5HL30_9ACTN</name>
<feature type="domain" description="PAC" evidence="12">
    <location>
        <begin position="805"/>
        <end position="857"/>
    </location>
</feature>
<dbReference type="InterPro" id="IPR011006">
    <property type="entry name" value="CheY-like_superfamily"/>
</dbReference>
<dbReference type="InterPro" id="IPR035965">
    <property type="entry name" value="PAS-like_dom_sf"/>
</dbReference>
<feature type="domain" description="PAS" evidence="11">
    <location>
        <begin position="1402"/>
        <end position="1474"/>
    </location>
</feature>
<organism evidence="13 14">
    <name type="scientific">Micromonospora coxensis</name>
    <dbReference type="NCBI Taxonomy" id="356852"/>
    <lineage>
        <taxon>Bacteria</taxon>
        <taxon>Bacillati</taxon>
        <taxon>Actinomycetota</taxon>
        <taxon>Actinomycetes</taxon>
        <taxon>Micromonosporales</taxon>
        <taxon>Micromonosporaceae</taxon>
        <taxon>Micromonospora</taxon>
    </lineage>
</organism>
<protein>
    <recommendedName>
        <fullName evidence="3">histidine kinase</fullName>
        <ecNumber evidence="3">2.7.13.3</ecNumber>
    </recommendedName>
</protein>
<dbReference type="PROSITE" id="PS50110">
    <property type="entry name" value="RESPONSE_REGULATORY"/>
    <property type="match status" value="1"/>
</dbReference>
<dbReference type="InterPro" id="IPR003018">
    <property type="entry name" value="GAF"/>
</dbReference>
<evidence type="ECO:0000313" key="14">
    <source>
        <dbReference type="Proteomes" id="UP000198215"/>
    </source>
</evidence>
<reference evidence="14" key="1">
    <citation type="submission" date="2016-06" db="EMBL/GenBank/DDBJ databases">
        <authorList>
            <person name="Varghese N."/>
            <person name="Submissions Spin"/>
        </authorList>
    </citation>
    <scope>NUCLEOTIDE SEQUENCE [LARGE SCALE GENOMIC DNA]</scope>
    <source>
        <strain evidence="14">DSM 45161</strain>
    </source>
</reference>
<dbReference type="InterPro" id="IPR013767">
    <property type="entry name" value="PAS_fold"/>
</dbReference>
<dbReference type="Gene3D" id="3.30.450.40">
    <property type="match status" value="3"/>
</dbReference>
<dbReference type="RefSeq" id="WP_172892383.1">
    <property type="nucleotide sequence ID" value="NZ_LT607753.1"/>
</dbReference>
<feature type="domain" description="PAS" evidence="11">
    <location>
        <begin position="1026"/>
        <end position="1096"/>
    </location>
</feature>
<evidence type="ECO:0000256" key="4">
    <source>
        <dbReference type="ARBA" id="ARBA00022553"/>
    </source>
</evidence>
<dbReference type="SMART" id="SM00086">
    <property type="entry name" value="PAC"/>
    <property type="match status" value="3"/>
</dbReference>
<keyword evidence="4 8" id="KW-0597">Phosphoprotein</keyword>
<dbReference type="Pfam" id="PF13426">
    <property type="entry name" value="PAS_9"/>
    <property type="match status" value="1"/>
</dbReference>
<evidence type="ECO:0000313" key="13">
    <source>
        <dbReference type="EMBL" id="SCG46301.1"/>
    </source>
</evidence>
<dbReference type="InterPro" id="IPR001789">
    <property type="entry name" value="Sig_transdc_resp-reg_receiver"/>
</dbReference>
<dbReference type="InterPro" id="IPR036890">
    <property type="entry name" value="HATPase_C_sf"/>
</dbReference>
<comment type="catalytic activity">
    <reaction evidence="1">
        <text>ATP + protein L-histidine = ADP + protein N-phospho-L-histidine.</text>
        <dbReference type="EC" id="2.7.13.3"/>
    </reaction>
</comment>
<dbReference type="SMART" id="SM00065">
    <property type="entry name" value="GAF"/>
    <property type="match status" value="2"/>
</dbReference>
<dbReference type="InterPro" id="IPR005467">
    <property type="entry name" value="His_kinase_dom"/>
</dbReference>
<dbReference type="CDD" id="cd16922">
    <property type="entry name" value="HATPase_EvgS-ArcB-TorS-like"/>
    <property type="match status" value="1"/>
</dbReference>
<dbReference type="SMART" id="SM00388">
    <property type="entry name" value="HisKA"/>
    <property type="match status" value="1"/>
</dbReference>
<feature type="domain" description="PAS" evidence="11">
    <location>
        <begin position="734"/>
        <end position="803"/>
    </location>
</feature>
<dbReference type="Gene3D" id="3.40.50.2300">
    <property type="match status" value="1"/>
</dbReference>
<evidence type="ECO:0000256" key="3">
    <source>
        <dbReference type="ARBA" id="ARBA00012438"/>
    </source>
</evidence>
<dbReference type="InterPro" id="IPR029016">
    <property type="entry name" value="GAF-like_dom_sf"/>
</dbReference>
<dbReference type="GO" id="GO:0000155">
    <property type="term" value="F:phosphorelay sensor kinase activity"/>
    <property type="evidence" value="ECO:0007669"/>
    <property type="project" value="InterPro"/>
</dbReference>
<evidence type="ECO:0000256" key="1">
    <source>
        <dbReference type="ARBA" id="ARBA00000085"/>
    </source>
</evidence>
<dbReference type="Gene3D" id="3.30.565.10">
    <property type="entry name" value="Histidine kinase-like ATPase, C-terminal domain"/>
    <property type="match status" value="1"/>
</dbReference>
<comment type="subcellular location">
    <subcellularLocation>
        <location evidence="2">Cell membrane</location>
    </subcellularLocation>
</comment>
<feature type="domain" description="Histidine kinase" evidence="9">
    <location>
        <begin position="344"/>
        <end position="562"/>
    </location>
</feature>
<dbReference type="EC" id="2.7.13.3" evidence="3"/>
<dbReference type="InterPro" id="IPR001932">
    <property type="entry name" value="PPM-type_phosphatase-like_dom"/>
</dbReference>
<dbReference type="CDD" id="cd00130">
    <property type="entry name" value="PAS"/>
    <property type="match status" value="3"/>
</dbReference>
<dbReference type="PROSITE" id="PS50112">
    <property type="entry name" value="PAS"/>
    <property type="match status" value="3"/>
</dbReference>
<dbReference type="PROSITE" id="PS50113">
    <property type="entry name" value="PAC"/>
    <property type="match status" value="2"/>
</dbReference>
<dbReference type="FunFam" id="3.30.565.10:FF:000006">
    <property type="entry name" value="Sensor histidine kinase WalK"/>
    <property type="match status" value="1"/>
</dbReference>
<keyword evidence="6" id="KW-0418">Kinase</keyword>
<dbReference type="Proteomes" id="UP000198215">
    <property type="component" value="Chromosome I"/>
</dbReference>
<dbReference type="SUPFAM" id="SSF55785">
    <property type="entry name" value="PYP-like sensor domain (PAS domain)"/>
    <property type="match status" value="6"/>
</dbReference>
<dbReference type="Pfam" id="PF08448">
    <property type="entry name" value="PAS_4"/>
    <property type="match status" value="3"/>
</dbReference>
<dbReference type="InterPro" id="IPR013656">
    <property type="entry name" value="PAS_4"/>
</dbReference>
<dbReference type="InterPro" id="IPR003661">
    <property type="entry name" value="HisK_dim/P_dom"/>
</dbReference>
<dbReference type="EMBL" id="LT607753">
    <property type="protein sequence ID" value="SCG46301.1"/>
    <property type="molecule type" value="Genomic_DNA"/>
</dbReference>
<evidence type="ECO:0000256" key="8">
    <source>
        <dbReference type="PROSITE-ProRule" id="PRU00169"/>
    </source>
</evidence>
<dbReference type="Gene3D" id="3.60.40.10">
    <property type="entry name" value="PPM-type phosphatase domain"/>
    <property type="match status" value="1"/>
</dbReference>
<dbReference type="CDD" id="cd00082">
    <property type="entry name" value="HisKA"/>
    <property type="match status" value="1"/>
</dbReference>
<dbReference type="InterPro" id="IPR000700">
    <property type="entry name" value="PAS-assoc_C"/>
</dbReference>
<dbReference type="Pfam" id="PF00512">
    <property type="entry name" value="HisKA"/>
    <property type="match status" value="1"/>
</dbReference>
<dbReference type="InterPro" id="IPR003594">
    <property type="entry name" value="HATPase_dom"/>
</dbReference>
<evidence type="ECO:0000259" key="9">
    <source>
        <dbReference type="PROSITE" id="PS50109"/>
    </source>
</evidence>
<evidence type="ECO:0000256" key="7">
    <source>
        <dbReference type="ARBA" id="ARBA00023012"/>
    </source>
</evidence>
<keyword evidence="7" id="KW-0902">Two-component regulatory system</keyword>
<dbReference type="PROSITE" id="PS50109">
    <property type="entry name" value="HIS_KIN"/>
    <property type="match status" value="1"/>
</dbReference>
<dbReference type="SMART" id="SM00331">
    <property type="entry name" value="PP2C_SIG"/>
    <property type="match status" value="1"/>
</dbReference>
<dbReference type="Pfam" id="PF13185">
    <property type="entry name" value="GAF_2"/>
    <property type="match status" value="1"/>
</dbReference>
<dbReference type="Pfam" id="PF08447">
    <property type="entry name" value="PAS_3"/>
    <property type="match status" value="1"/>
</dbReference>
<dbReference type="Gene3D" id="3.30.450.20">
    <property type="entry name" value="PAS domain"/>
    <property type="match status" value="6"/>
</dbReference>
<dbReference type="InterPro" id="IPR013655">
    <property type="entry name" value="PAS_fold_3"/>
</dbReference>
<dbReference type="Pfam" id="PF00072">
    <property type="entry name" value="Response_reg"/>
    <property type="match status" value="1"/>
</dbReference>